<proteinExistence type="inferred from homology"/>
<evidence type="ECO:0000256" key="4">
    <source>
        <dbReference type="ARBA" id="ARBA00022679"/>
    </source>
</evidence>
<dbReference type="EMBL" id="JABSTU010000005">
    <property type="protein sequence ID" value="KAH8032310.1"/>
    <property type="molecule type" value="Genomic_DNA"/>
</dbReference>
<evidence type="ECO:0000256" key="7">
    <source>
        <dbReference type="ARBA" id="ARBA00022989"/>
    </source>
</evidence>
<keyword evidence="7" id="KW-1133">Transmembrane helix</keyword>
<dbReference type="Gene3D" id="3.90.550.50">
    <property type="match status" value="1"/>
</dbReference>
<keyword evidence="5" id="KW-0812">Transmembrane</keyword>
<keyword evidence="9" id="KW-0472">Membrane</keyword>
<reference evidence="11" key="1">
    <citation type="journal article" date="2020" name="Cell">
        <title>Large-Scale Comparative Analyses of Tick Genomes Elucidate Their Genetic Diversity and Vector Capacities.</title>
        <authorList>
            <consortium name="Tick Genome and Microbiome Consortium (TIGMIC)"/>
            <person name="Jia N."/>
            <person name="Wang J."/>
            <person name="Shi W."/>
            <person name="Du L."/>
            <person name="Sun Y."/>
            <person name="Zhan W."/>
            <person name="Jiang J.F."/>
            <person name="Wang Q."/>
            <person name="Zhang B."/>
            <person name="Ji P."/>
            <person name="Bell-Sakyi L."/>
            <person name="Cui X.M."/>
            <person name="Yuan T.T."/>
            <person name="Jiang B.G."/>
            <person name="Yang W.F."/>
            <person name="Lam T.T."/>
            <person name="Chang Q.C."/>
            <person name="Ding S.J."/>
            <person name="Wang X.J."/>
            <person name="Zhu J.G."/>
            <person name="Ruan X.D."/>
            <person name="Zhao L."/>
            <person name="Wei J.T."/>
            <person name="Ye R.Z."/>
            <person name="Que T.C."/>
            <person name="Du C.H."/>
            <person name="Zhou Y.H."/>
            <person name="Cheng J.X."/>
            <person name="Dai P.F."/>
            <person name="Guo W.B."/>
            <person name="Han X.H."/>
            <person name="Huang E.J."/>
            <person name="Li L.F."/>
            <person name="Wei W."/>
            <person name="Gao Y.C."/>
            <person name="Liu J.Z."/>
            <person name="Shao H.Z."/>
            <person name="Wang X."/>
            <person name="Wang C.C."/>
            <person name="Yang T.C."/>
            <person name="Huo Q.B."/>
            <person name="Li W."/>
            <person name="Chen H.Y."/>
            <person name="Chen S.E."/>
            <person name="Zhou L.G."/>
            <person name="Ni X.B."/>
            <person name="Tian J.H."/>
            <person name="Sheng Y."/>
            <person name="Liu T."/>
            <person name="Pan Y.S."/>
            <person name="Xia L.Y."/>
            <person name="Li J."/>
            <person name="Zhao F."/>
            <person name="Cao W.C."/>
        </authorList>
    </citation>
    <scope>NUCLEOTIDE SEQUENCE</scope>
    <source>
        <strain evidence="11">Rmic-2018</strain>
    </source>
</reference>
<evidence type="ECO:0000256" key="8">
    <source>
        <dbReference type="ARBA" id="ARBA00023034"/>
    </source>
</evidence>
<dbReference type="EC" id="2.4.1.-" evidence="10"/>
<keyword evidence="8 10" id="KW-0333">Golgi apparatus</keyword>
<evidence type="ECO:0000256" key="3">
    <source>
        <dbReference type="ARBA" id="ARBA00022676"/>
    </source>
</evidence>
<keyword evidence="3 10" id="KW-0328">Glycosyltransferase</keyword>
<evidence type="ECO:0000256" key="9">
    <source>
        <dbReference type="ARBA" id="ARBA00023136"/>
    </source>
</evidence>
<sequence length="419" mass="48361">MCGGQEGEEEEEMLVDQVSRIAVMKTFPVSGNKRRLLVFTATTLVSFLSVIHMRKAKISSAPLLLHPALQQGSNATPRIFRLHEKKKRRHVCPNRIDSLDVPTPGKEWHIGGWAVQKICSQPLDTLFFVHTAPSYWENRVHLRATLFEEAARTAFNWTGVFFVGQHKDSLVNLWTKTEAEVTGDIVVFPYNDTFVTILYKFVSGMRWVTDHCPNVRNIVKIDDDVTVQPFELRRYLDRTLPLKVSSIHGFVFVDMDVIRHHGSKYCIPEDELAMDTYPLYCSGRAMIMTMDTMQKLFRASKVVKGYAIDDAYVSGHLALFANVGHVNMSSISWVRPQQDKTEQMLRGEVMFRHEYFVYGKSIGRRVQWGLMLWINTMQALQRHSYDYSSRLADEAYSDDFLMTRRALHGGWYLQTLDNY</sequence>
<evidence type="ECO:0000256" key="1">
    <source>
        <dbReference type="ARBA" id="ARBA00004323"/>
    </source>
</evidence>
<keyword evidence="12" id="KW-1185">Reference proteome</keyword>
<keyword evidence="4" id="KW-0808">Transferase</keyword>
<dbReference type="VEuPathDB" id="VectorBase:LOC119171563"/>
<keyword evidence="6" id="KW-0735">Signal-anchor</keyword>
<dbReference type="InterPro" id="IPR002659">
    <property type="entry name" value="Glyco_trans_31"/>
</dbReference>
<evidence type="ECO:0000256" key="2">
    <source>
        <dbReference type="ARBA" id="ARBA00008661"/>
    </source>
</evidence>
<comment type="caution">
    <text evidence="11">The sequence shown here is derived from an EMBL/GenBank/DDBJ whole genome shotgun (WGS) entry which is preliminary data.</text>
</comment>
<dbReference type="GO" id="GO:0006493">
    <property type="term" value="P:protein O-linked glycosylation"/>
    <property type="evidence" value="ECO:0007669"/>
    <property type="project" value="TreeGrafter"/>
</dbReference>
<organism evidence="11 12">
    <name type="scientific">Rhipicephalus microplus</name>
    <name type="common">Cattle tick</name>
    <name type="synonym">Boophilus microplus</name>
    <dbReference type="NCBI Taxonomy" id="6941"/>
    <lineage>
        <taxon>Eukaryota</taxon>
        <taxon>Metazoa</taxon>
        <taxon>Ecdysozoa</taxon>
        <taxon>Arthropoda</taxon>
        <taxon>Chelicerata</taxon>
        <taxon>Arachnida</taxon>
        <taxon>Acari</taxon>
        <taxon>Parasitiformes</taxon>
        <taxon>Ixodida</taxon>
        <taxon>Ixodoidea</taxon>
        <taxon>Ixodidae</taxon>
        <taxon>Rhipicephalinae</taxon>
        <taxon>Rhipicephalus</taxon>
        <taxon>Boophilus</taxon>
    </lineage>
</organism>
<name>A0A9J6ED55_RHIMP</name>
<dbReference type="Pfam" id="PF01762">
    <property type="entry name" value="Galactosyl_T"/>
    <property type="match status" value="1"/>
</dbReference>
<dbReference type="GO" id="GO:0000139">
    <property type="term" value="C:Golgi membrane"/>
    <property type="evidence" value="ECO:0007669"/>
    <property type="project" value="UniProtKB-SubCell"/>
</dbReference>
<dbReference type="Proteomes" id="UP000821866">
    <property type="component" value="Chromosome 3"/>
</dbReference>
<evidence type="ECO:0000313" key="11">
    <source>
        <dbReference type="EMBL" id="KAH8032310.1"/>
    </source>
</evidence>
<dbReference type="PANTHER" id="PTHR11214:SF376">
    <property type="entry name" value="HEXOSYLTRANSFERASE"/>
    <property type="match status" value="1"/>
</dbReference>
<protein>
    <recommendedName>
        <fullName evidence="10">Hexosyltransferase</fullName>
        <ecNumber evidence="10">2.4.1.-</ecNumber>
    </recommendedName>
</protein>
<gene>
    <name evidence="11" type="ORF">HPB51_024087</name>
</gene>
<comment type="subcellular location">
    <subcellularLocation>
        <location evidence="1 10">Golgi apparatus membrane</location>
        <topology evidence="1 10">Single-pass type II membrane protein</topology>
    </subcellularLocation>
</comment>
<dbReference type="PANTHER" id="PTHR11214">
    <property type="entry name" value="BETA-1,3-N-ACETYLGLUCOSAMINYLTRANSFERASE"/>
    <property type="match status" value="1"/>
</dbReference>
<evidence type="ECO:0000256" key="5">
    <source>
        <dbReference type="ARBA" id="ARBA00022692"/>
    </source>
</evidence>
<evidence type="ECO:0000256" key="6">
    <source>
        <dbReference type="ARBA" id="ARBA00022968"/>
    </source>
</evidence>
<comment type="similarity">
    <text evidence="2 10">Belongs to the glycosyltransferase 31 family.</text>
</comment>
<accession>A0A9J6ED55</accession>
<evidence type="ECO:0000313" key="12">
    <source>
        <dbReference type="Proteomes" id="UP000821866"/>
    </source>
</evidence>
<evidence type="ECO:0000256" key="10">
    <source>
        <dbReference type="RuleBase" id="RU363063"/>
    </source>
</evidence>
<reference evidence="11" key="2">
    <citation type="submission" date="2021-09" db="EMBL/GenBank/DDBJ databases">
        <authorList>
            <person name="Jia N."/>
            <person name="Wang J."/>
            <person name="Shi W."/>
            <person name="Du L."/>
            <person name="Sun Y."/>
            <person name="Zhan W."/>
            <person name="Jiang J."/>
            <person name="Wang Q."/>
            <person name="Zhang B."/>
            <person name="Ji P."/>
            <person name="Sakyi L.B."/>
            <person name="Cui X."/>
            <person name="Yuan T."/>
            <person name="Jiang B."/>
            <person name="Yang W."/>
            <person name="Lam T.T.-Y."/>
            <person name="Chang Q."/>
            <person name="Ding S."/>
            <person name="Wang X."/>
            <person name="Zhu J."/>
            <person name="Ruan X."/>
            <person name="Zhao L."/>
            <person name="Wei J."/>
            <person name="Que T."/>
            <person name="Du C."/>
            <person name="Cheng J."/>
            <person name="Dai P."/>
            <person name="Han X."/>
            <person name="Huang E."/>
            <person name="Gao Y."/>
            <person name="Liu J."/>
            <person name="Shao H."/>
            <person name="Ye R."/>
            <person name="Li L."/>
            <person name="Wei W."/>
            <person name="Wang X."/>
            <person name="Wang C."/>
            <person name="Huo Q."/>
            <person name="Li W."/>
            <person name="Guo W."/>
            <person name="Chen H."/>
            <person name="Chen S."/>
            <person name="Zhou L."/>
            <person name="Zhou L."/>
            <person name="Ni X."/>
            <person name="Tian J."/>
            <person name="Zhou Y."/>
            <person name="Sheng Y."/>
            <person name="Liu T."/>
            <person name="Pan Y."/>
            <person name="Xia L."/>
            <person name="Li J."/>
            <person name="Zhao F."/>
            <person name="Cao W."/>
        </authorList>
    </citation>
    <scope>NUCLEOTIDE SEQUENCE</scope>
    <source>
        <strain evidence="11">Rmic-2018</strain>
        <tissue evidence="11">Larvae</tissue>
    </source>
</reference>
<dbReference type="GO" id="GO:0016758">
    <property type="term" value="F:hexosyltransferase activity"/>
    <property type="evidence" value="ECO:0007669"/>
    <property type="project" value="InterPro"/>
</dbReference>
<dbReference type="AlphaFoldDB" id="A0A9J6ED55"/>